<evidence type="ECO:0000313" key="1">
    <source>
        <dbReference type="EMBL" id="MBA2116669.1"/>
    </source>
</evidence>
<dbReference type="Proteomes" id="UP000551616">
    <property type="component" value="Unassembled WGS sequence"/>
</dbReference>
<dbReference type="EMBL" id="JABRWO010000011">
    <property type="protein sequence ID" value="MBA2116669.1"/>
    <property type="molecule type" value="Genomic_DNA"/>
</dbReference>
<proteinExistence type="predicted"/>
<gene>
    <name evidence="1" type="ORF">HOV93_38610</name>
</gene>
<sequence length="320" mass="36274">MAIRPPFMSQGQANDAYALASIGTGLAWLAGGVAAGPAALALGLFGAGAIANNCGPNHNDPHMQFTGDGNRPPEPLSYPTWTPEIYAAIREMESRLAQNFGQNAVYCFRRMASEGYTISDAFETLMSLLNSLKAKGYWRNGRIESANESPKALFDRLLGRRVASPELQEWFGDQFFQSVWHNLLKHRPTQEGREAGALQMAIMIYILGLTPITDKPVCRLKWWPDRRPRMPLFYAADWKWYSFGPVYEFRERWERILDRRINVGMPLSLADEADDLYHYRIEEHRGDAPPGHPGHVLWSSVIFEREKPFPASEEDMRGKL</sequence>
<organism evidence="1 2">
    <name type="scientific">Bremerella alba</name>
    <dbReference type="NCBI Taxonomy" id="980252"/>
    <lineage>
        <taxon>Bacteria</taxon>
        <taxon>Pseudomonadati</taxon>
        <taxon>Planctomycetota</taxon>
        <taxon>Planctomycetia</taxon>
        <taxon>Pirellulales</taxon>
        <taxon>Pirellulaceae</taxon>
        <taxon>Bremerella</taxon>
    </lineage>
</organism>
<accession>A0A7V8V815</accession>
<evidence type="ECO:0000313" key="2">
    <source>
        <dbReference type="Proteomes" id="UP000551616"/>
    </source>
</evidence>
<reference evidence="1 2" key="1">
    <citation type="submission" date="2020-05" db="EMBL/GenBank/DDBJ databases">
        <title>Bremerella alba sp. nov., a novel planctomycete isolated from the surface of the macroalga Fucus spiralis.</title>
        <authorList>
            <person name="Godinho O."/>
            <person name="Botelho R."/>
            <person name="Albuquerque L."/>
            <person name="Wiegand S."/>
            <person name="Da Costa M.S."/>
            <person name="Lobo-Da-Cunha A."/>
            <person name="Jogler C."/>
            <person name="Lage O.M."/>
        </authorList>
    </citation>
    <scope>NUCLEOTIDE SEQUENCE [LARGE SCALE GENOMIC DNA]</scope>
    <source>
        <strain evidence="1 2">FF15</strain>
    </source>
</reference>
<dbReference type="RefSeq" id="WP_207398073.1">
    <property type="nucleotide sequence ID" value="NZ_JABRWO010000011.1"/>
</dbReference>
<protein>
    <submittedName>
        <fullName evidence="1">Uncharacterized protein</fullName>
    </submittedName>
</protein>
<keyword evidence="2" id="KW-1185">Reference proteome</keyword>
<name>A0A7V8V815_9BACT</name>
<dbReference type="AlphaFoldDB" id="A0A7V8V815"/>
<comment type="caution">
    <text evidence="1">The sequence shown here is derived from an EMBL/GenBank/DDBJ whole genome shotgun (WGS) entry which is preliminary data.</text>
</comment>